<evidence type="ECO:0000313" key="2">
    <source>
        <dbReference type="EMBL" id="MDN5204425.1"/>
    </source>
</evidence>
<dbReference type="Pfam" id="PF12867">
    <property type="entry name" value="DinB_2"/>
    <property type="match status" value="1"/>
</dbReference>
<comment type="caution">
    <text evidence="2">The sequence shown here is derived from an EMBL/GenBank/DDBJ whole genome shotgun (WGS) entry which is preliminary data.</text>
</comment>
<feature type="domain" description="DinB-like" evidence="1">
    <location>
        <begin position="28"/>
        <end position="187"/>
    </location>
</feature>
<dbReference type="Gene3D" id="1.20.120.450">
    <property type="entry name" value="dinb family like domain"/>
    <property type="match status" value="1"/>
</dbReference>
<reference evidence="2" key="1">
    <citation type="submission" date="2023-06" db="EMBL/GenBank/DDBJ databases">
        <title>Genomic of Parafulvivirga corallium.</title>
        <authorList>
            <person name="Wang G."/>
        </authorList>
    </citation>
    <scope>NUCLEOTIDE SEQUENCE</scope>
    <source>
        <strain evidence="2">BMA10</strain>
    </source>
</reference>
<name>A0ABT8KUI6_9BACT</name>
<dbReference type="SUPFAM" id="SSF109854">
    <property type="entry name" value="DinB/YfiT-like putative metalloenzymes"/>
    <property type="match status" value="1"/>
</dbReference>
<dbReference type="EMBL" id="JAUJEA010000011">
    <property type="protein sequence ID" value="MDN5204425.1"/>
    <property type="molecule type" value="Genomic_DNA"/>
</dbReference>
<organism evidence="2 3">
    <name type="scientific">Splendidivirga corallicola</name>
    <dbReference type="NCBI Taxonomy" id="3051826"/>
    <lineage>
        <taxon>Bacteria</taxon>
        <taxon>Pseudomonadati</taxon>
        <taxon>Bacteroidota</taxon>
        <taxon>Cytophagia</taxon>
        <taxon>Cytophagales</taxon>
        <taxon>Splendidivirgaceae</taxon>
        <taxon>Splendidivirga</taxon>
    </lineage>
</organism>
<gene>
    <name evidence="2" type="ORF">QQ008_23735</name>
</gene>
<accession>A0ABT8KUI6</accession>
<sequence length="200" mass="23097">MAKQKIELFLAQQKQDTMEIIGFVKSELQQMDETLLLKKPSPGKWSIIECLEHLNITGRLYIPQMEERMISGEKLNSNGSSFYSSGFMGSWSIKSMKPLENGKIKSSMKTFKSFEPKLKDESGQEVRRIIDEFQEQQNRLLEVIRKSREMNLNKNKITSALGKILRFRLGDAIAFLIAHNQRHILQIKKTLNALEFSTSQ</sequence>
<dbReference type="InterPro" id="IPR024775">
    <property type="entry name" value="DinB-like"/>
</dbReference>
<dbReference type="InterPro" id="IPR034660">
    <property type="entry name" value="DinB/YfiT-like"/>
</dbReference>
<dbReference type="Proteomes" id="UP001172082">
    <property type="component" value="Unassembled WGS sequence"/>
</dbReference>
<evidence type="ECO:0000259" key="1">
    <source>
        <dbReference type="Pfam" id="PF12867"/>
    </source>
</evidence>
<dbReference type="RefSeq" id="WP_346754448.1">
    <property type="nucleotide sequence ID" value="NZ_JAUJEA010000011.1"/>
</dbReference>
<protein>
    <submittedName>
        <fullName evidence="2">DinB family protein</fullName>
    </submittedName>
</protein>
<evidence type="ECO:0000313" key="3">
    <source>
        <dbReference type="Proteomes" id="UP001172082"/>
    </source>
</evidence>
<keyword evidence="3" id="KW-1185">Reference proteome</keyword>
<proteinExistence type="predicted"/>